<proteinExistence type="predicted"/>
<dbReference type="Proteomes" id="UP000237025">
    <property type="component" value="Unassembled WGS sequence"/>
</dbReference>
<protein>
    <recommendedName>
        <fullName evidence="1">IprA winged helix-turn-helix domain-containing protein</fullName>
    </recommendedName>
</protein>
<feature type="domain" description="IprA winged helix-turn-helix" evidence="1">
    <location>
        <begin position="205"/>
        <end position="271"/>
    </location>
</feature>
<comment type="caution">
    <text evidence="2">The sequence shown here is derived from an EMBL/GenBank/DDBJ whole genome shotgun (WGS) entry which is preliminary data.</text>
</comment>
<accession>A0ABX5A029</accession>
<sequence>MIDAFKIIRIHMTIKILNHFYIGCLLFQQRTFTWHCDIINCYLERVMKSVLHNSASVYQDPYFNLEKPVAEVKRIIESLLPAATPVFMQEGGGVINLQLLNKNEGGLSVILLLKGKINFIRKSSGGILFGTADAPSVFGLLGSSFKAEVFKYVAVGDCDVYVLPRDMAIDIINEHNLCRDVFNYHAYISDMEVKYSNRLINQTPYGIVCAILCELAALPESIRLKTGIAKFIIERSHIRRSTMMKILADLRDGEYVDIQYGKLIRIIKNFPKFY</sequence>
<dbReference type="InterPro" id="IPR041687">
    <property type="entry name" value="HTH_46"/>
</dbReference>
<reference evidence="2 3" key="1">
    <citation type="submission" date="2018-02" db="EMBL/GenBank/DDBJ databases">
        <title>Lelliotia aquatilis sp. nov., isolated from drinking water.</title>
        <authorList>
            <person name="Kaempfer P."/>
            <person name="Glaeser S."/>
            <person name="Exner M."/>
            <person name="Doijad S."/>
            <person name="Chakraborty T."/>
        </authorList>
    </citation>
    <scope>NUCLEOTIDE SEQUENCE [LARGE SCALE GENOMIC DNA]</scope>
    <source>
        <strain evidence="2 3">6331-17</strain>
    </source>
</reference>
<dbReference type="SUPFAM" id="SSF51206">
    <property type="entry name" value="cAMP-binding domain-like"/>
    <property type="match status" value="1"/>
</dbReference>
<dbReference type="InterPro" id="IPR014710">
    <property type="entry name" value="RmlC-like_jellyroll"/>
</dbReference>
<evidence type="ECO:0000259" key="1">
    <source>
        <dbReference type="Pfam" id="PF15977"/>
    </source>
</evidence>
<organism evidence="2 3">
    <name type="scientific">Lelliottia aquatilis</name>
    <dbReference type="NCBI Taxonomy" id="2080838"/>
    <lineage>
        <taxon>Bacteria</taxon>
        <taxon>Pseudomonadati</taxon>
        <taxon>Pseudomonadota</taxon>
        <taxon>Gammaproteobacteria</taxon>
        <taxon>Enterobacterales</taxon>
        <taxon>Enterobacteriaceae</taxon>
        <taxon>Lelliottia</taxon>
    </lineage>
</organism>
<dbReference type="Pfam" id="PF15977">
    <property type="entry name" value="HTH_46"/>
    <property type="match status" value="1"/>
</dbReference>
<dbReference type="Gene3D" id="2.60.120.10">
    <property type="entry name" value="Jelly Rolls"/>
    <property type="match status" value="1"/>
</dbReference>
<gene>
    <name evidence="2" type="ORF">C3712_14060</name>
</gene>
<dbReference type="EMBL" id="PQVW01000010">
    <property type="protein sequence ID" value="POZ21955.1"/>
    <property type="molecule type" value="Genomic_DNA"/>
</dbReference>
<name>A0ABX5A029_9ENTR</name>
<evidence type="ECO:0000313" key="2">
    <source>
        <dbReference type="EMBL" id="POZ21955.1"/>
    </source>
</evidence>
<dbReference type="InterPro" id="IPR018490">
    <property type="entry name" value="cNMP-bd_dom_sf"/>
</dbReference>
<evidence type="ECO:0000313" key="3">
    <source>
        <dbReference type="Proteomes" id="UP000237025"/>
    </source>
</evidence>
<keyword evidence="3" id="KW-1185">Reference proteome</keyword>